<dbReference type="Pfam" id="PF08240">
    <property type="entry name" value="ADH_N"/>
    <property type="match status" value="1"/>
</dbReference>
<feature type="domain" description="Alcohol dehydrogenase-like N-terminal" evidence="4">
    <location>
        <begin position="28"/>
        <end position="158"/>
    </location>
</feature>
<gene>
    <name evidence="5" type="ORF">ABIE21_002406</name>
</gene>
<reference evidence="5 6" key="1">
    <citation type="submission" date="2024-06" db="EMBL/GenBank/DDBJ databases">
        <title>Sorghum-associated microbial communities from plants grown in Nebraska, USA.</title>
        <authorList>
            <person name="Schachtman D."/>
        </authorList>
    </citation>
    <scope>NUCLEOTIDE SEQUENCE [LARGE SCALE GENOMIC DNA]</scope>
    <source>
        <strain evidence="5 6">2857</strain>
    </source>
</reference>
<evidence type="ECO:0000259" key="4">
    <source>
        <dbReference type="Pfam" id="PF08240"/>
    </source>
</evidence>
<comment type="caution">
    <text evidence="5">The sequence shown here is derived from an EMBL/GenBank/DDBJ whole genome shotgun (WGS) entry which is preliminary data.</text>
</comment>
<sequence length="383" mass="40119">MTESTTAHVWVGAGRVEQWSIPIPEIPPTGLLIEVTANGICGTDAHLIGSQPSAPLVLGHEIVGRIVDFGSKHPRTDADDDPLEIGDTIALFPWLPCLVCWGCRRFGPTATTCSDPFVYGIPPEALGLPPLAGSDDTSLSGGFGRHLVVRPGTYFWRVPESMPHEIAALLDPLAVAVRSVDVMKTAAGTWDEVIRPDSTAVVLGAGAVGLLAAMVLRAAGVTDIIVSGSRPRRLALAAAAGAQVIDIHATDAAERRRLVLDRTSGRGADLVIDASSQPAALGEALGMVRRLGTVVEVGNIVSTGVTIPLDPAVDVCQKNVRLLGVAANPPQSYSEAMALLRRHDKLPFADLITGRHDFAHLDDALADLAGDSVKVMLVAEGTP</sequence>
<accession>A0ABV2QPC9</accession>
<dbReference type="PANTHER" id="PTHR43401:SF2">
    <property type="entry name" value="L-THREONINE 3-DEHYDROGENASE"/>
    <property type="match status" value="1"/>
</dbReference>
<dbReference type="InterPro" id="IPR011032">
    <property type="entry name" value="GroES-like_sf"/>
</dbReference>
<evidence type="ECO:0000256" key="1">
    <source>
        <dbReference type="ARBA" id="ARBA00001947"/>
    </source>
</evidence>
<evidence type="ECO:0000259" key="3">
    <source>
        <dbReference type="Pfam" id="PF00107"/>
    </source>
</evidence>
<protein>
    <submittedName>
        <fullName evidence="5">Threonine dehydrogenase-like Zn-dependent dehydrogenase</fullName>
    </submittedName>
</protein>
<evidence type="ECO:0000313" key="6">
    <source>
        <dbReference type="Proteomes" id="UP001549257"/>
    </source>
</evidence>
<dbReference type="SUPFAM" id="SSF50129">
    <property type="entry name" value="GroES-like"/>
    <property type="match status" value="1"/>
</dbReference>
<dbReference type="InterPro" id="IPR013154">
    <property type="entry name" value="ADH-like_N"/>
</dbReference>
<dbReference type="SUPFAM" id="SSF51735">
    <property type="entry name" value="NAD(P)-binding Rossmann-fold domains"/>
    <property type="match status" value="1"/>
</dbReference>
<dbReference type="Gene3D" id="3.90.180.10">
    <property type="entry name" value="Medium-chain alcohol dehydrogenases, catalytic domain"/>
    <property type="match status" value="1"/>
</dbReference>
<evidence type="ECO:0000313" key="5">
    <source>
        <dbReference type="EMBL" id="MET4582896.1"/>
    </source>
</evidence>
<feature type="domain" description="Alcohol dehydrogenase-like C-terminal" evidence="3">
    <location>
        <begin position="207"/>
        <end position="340"/>
    </location>
</feature>
<proteinExistence type="predicted"/>
<dbReference type="PANTHER" id="PTHR43401">
    <property type="entry name" value="L-THREONINE 3-DEHYDROGENASE"/>
    <property type="match status" value="1"/>
</dbReference>
<dbReference type="EMBL" id="JBEPSJ010000002">
    <property type="protein sequence ID" value="MET4582896.1"/>
    <property type="molecule type" value="Genomic_DNA"/>
</dbReference>
<dbReference type="InterPro" id="IPR036291">
    <property type="entry name" value="NAD(P)-bd_dom_sf"/>
</dbReference>
<dbReference type="RefSeq" id="WP_354025050.1">
    <property type="nucleotide sequence ID" value="NZ_JBEPSJ010000002.1"/>
</dbReference>
<organism evidence="5 6">
    <name type="scientific">Conyzicola nivalis</name>
    <dbReference type="NCBI Taxonomy" id="1477021"/>
    <lineage>
        <taxon>Bacteria</taxon>
        <taxon>Bacillati</taxon>
        <taxon>Actinomycetota</taxon>
        <taxon>Actinomycetes</taxon>
        <taxon>Micrococcales</taxon>
        <taxon>Microbacteriaceae</taxon>
        <taxon>Conyzicola</taxon>
    </lineage>
</organism>
<keyword evidence="6" id="KW-1185">Reference proteome</keyword>
<dbReference type="Pfam" id="PF00107">
    <property type="entry name" value="ADH_zinc_N"/>
    <property type="match status" value="1"/>
</dbReference>
<dbReference type="InterPro" id="IPR050129">
    <property type="entry name" value="Zn_alcohol_dh"/>
</dbReference>
<dbReference type="InterPro" id="IPR013149">
    <property type="entry name" value="ADH-like_C"/>
</dbReference>
<name>A0ABV2QPC9_9MICO</name>
<evidence type="ECO:0000256" key="2">
    <source>
        <dbReference type="ARBA" id="ARBA00023002"/>
    </source>
</evidence>
<comment type="cofactor">
    <cofactor evidence="1">
        <name>Zn(2+)</name>
        <dbReference type="ChEBI" id="CHEBI:29105"/>
    </cofactor>
</comment>
<dbReference type="Gene3D" id="3.40.50.720">
    <property type="entry name" value="NAD(P)-binding Rossmann-like Domain"/>
    <property type="match status" value="1"/>
</dbReference>
<keyword evidence="2" id="KW-0560">Oxidoreductase</keyword>
<dbReference type="Proteomes" id="UP001549257">
    <property type="component" value="Unassembled WGS sequence"/>
</dbReference>